<dbReference type="Pfam" id="PF00535">
    <property type="entry name" value="Glycos_transf_2"/>
    <property type="match status" value="1"/>
</dbReference>
<dbReference type="PANTHER" id="PTHR43685:SF5">
    <property type="entry name" value="GLYCOSYLTRANSFERASE EPSE-RELATED"/>
    <property type="match status" value="1"/>
</dbReference>
<comment type="similarity">
    <text evidence="1">Belongs to the glycosyltransferase 2 family.</text>
</comment>
<dbReference type="InterPro" id="IPR001173">
    <property type="entry name" value="Glyco_trans_2-like"/>
</dbReference>
<dbReference type="EMBL" id="JAHEPS010000001">
    <property type="protein sequence ID" value="MBT1443012.1"/>
    <property type="molecule type" value="Genomic_DNA"/>
</dbReference>
<protein>
    <submittedName>
        <fullName evidence="5">Glycosyltransferase</fullName>
        <ecNumber evidence="5">2.4.-.-</ecNumber>
    </submittedName>
</protein>
<evidence type="ECO:0000256" key="3">
    <source>
        <dbReference type="ARBA" id="ARBA00022679"/>
    </source>
</evidence>
<reference evidence="5 6" key="1">
    <citation type="submission" date="2021-05" db="EMBL/GenBank/DDBJ databases">
        <title>Shewanella sp. JM162201.</title>
        <authorList>
            <person name="Xu S."/>
            <person name="Li A."/>
        </authorList>
    </citation>
    <scope>NUCLEOTIDE SEQUENCE [LARGE SCALE GENOMIC DNA]</scope>
    <source>
        <strain evidence="5 6">JM162201</strain>
    </source>
</reference>
<keyword evidence="6" id="KW-1185">Reference proteome</keyword>
<evidence type="ECO:0000259" key="4">
    <source>
        <dbReference type="Pfam" id="PF00535"/>
    </source>
</evidence>
<sequence>MPFSVLMSVYSKESSVFLNSAFQSIFDQTLKADEFILVKDGPLPDSLNECIERWIELLNIKLVVLDVNVGLGNALNAGLENCSNDLVIRCDSDDLNLPTRFETQVNFMKNNPDVSASSSNVAEFNVTPGDCKRIRTIPCSPKRIKADVVSRNPMNHMATIFRKSSVTNVGGYMHLQYMEDYYLWIRLLAGGYKIENIDATLVFARVGNGMLSRRRGWDYAKSEYHLYNKLRKYKLSKYIYSELIFITRFSLRIFPARLLGHLYFFLRKRNQVAVK</sequence>
<evidence type="ECO:0000256" key="1">
    <source>
        <dbReference type="ARBA" id="ARBA00006739"/>
    </source>
</evidence>
<comment type="caution">
    <text evidence="5">The sequence shown here is derived from an EMBL/GenBank/DDBJ whole genome shotgun (WGS) entry which is preliminary data.</text>
</comment>
<organism evidence="5 6">
    <name type="scientific">Shewanella jiangmenensis</name>
    <dbReference type="NCBI Taxonomy" id="2837387"/>
    <lineage>
        <taxon>Bacteria</taxon>
        <taxon>Pseudomonadati</taxon>
        <taxon>Pseudomonadota</taxon>
        <taxon>Gammaproteobacteria</taxon>
        <taxon>Alteromonadales</taxon>
        <taxon>Shewanellaceae</taxon>
        <taxon>Shewanella</taxon>
    </lineage>
</organism>
<dbReference type="InterPro" id="IPR029044">
    <property type="entry name" value="Nucleotide-diphossugar_trans"/>
</dbReference>
<dbReference type="GO" id="GO:0016757">
    <property type="term" value="F:glycosyltransferase activity"/>
    <property type="evidence" value="ECO:0007669"/>
    <property type="project" value="UniProtKB-KW"/>
</dbReference>
<name>A0ABS5UZT1_9GAMM</name>
<evidence type="ECO:0000313" key="6">
    <source>
        <dbReference type="Proteomes" id="UP001195903"/>
    </source>
</evidence>
<accession>A0ABS5UZT1</accession>
<dbReference type="InterPro" id="IPR050834">
    <property type="entry name" value="Glycosyltransf_2"/>
</dbReference>
<gene>
    <name evidence="5" type="ORF">KJI95_00525</name>
</gene>
<dbReference type="EC" id="2.4.-.-" evidence="5"/>
<keyword evidence="3 5" id="KW-0808">Transferase</keyword>
<proteinExistence type="inferred from homology"/>
<dbReference type="RefSeq" id="WP_214505224.1">
    <property type="nucleotide sequence ID" value="NZ_JAHEPS010000001.1"/>
</dbReference>
<evidence type="ECO:0000256" key="2">
    <source>
        <dbReference type="ARBA" id="ARBA00022676"/>
    </source>
</evidence>
<feature type="domain" description="Glycosyltransferase 2-like" evidence="4">
    <location>
        <begin position="4"/>
        <end position="132"/>
    </location>
</feature>
<evidence type="ECO:0000313" key="5">
    <source>
        <dbReference type="EMBL" id="MBT1443012.1"/>
    </source>
</evidence>
<dbReference type="Gene3D" id="3.90.550.10">
    <property type="entry name" value="Spore Coat Polysaccharide Biosynthesis Protein SpsA, Chain A"/>
    <property type="match status" value="1"/>
</dbReference>
<keyword evidence="2 5" id="KW-0328">Glycosyltransferase</keyword>
<dbReference type="Proteomes" id="UP001195903">
    <property type="component" value="Unassembled WGS sequence"/>
</dbReference>
<dbReference type="SUPFAM" id="SSF53448">
    <property type="entry name" value="Nucleotide-diphospho-sugar transferases"/>
    <property type="match status" value="1"/>
</dbReference>
<dbReference type="PANTHER" id="PTHR43685">
    <property type="entry name" value="GLYCOSYLTRANSFERASE"/>
    <property type="match status" value="1"/>
</dbReference>